<dbReference type="InterPro" id="IPR051673">
    <property type="entry name" value="SSDNA_exonuclease_RecJ"/>
</dbReference>
<dbReference type="InterPro" id="IPR001667">
    <property type="entry name" value="DDH_dom"/>
</dbReference>
<evidence type="ECO:0000313" key="9">
    <source>
        <dbReference type="EMBL" id="PIT88275.1"/>
    </source>
</evidence>
<feature type="domain" description="DDH" evidence="6">
    <location>
        <begin position="77"/>
        <end position="238"/>
    </location>
</feature>
<comment type="similarity">
    <text evidence="1">Belongs to the RecJ family.</text>
</comment>
<comment type="caution">
    <text evidence="9">The sequence shown here is derived from an EMBL/GenBank/DDBJ whole genome shotgun (WGS) entry which is preliminary data.</text>
</comment>
<dbReference type="GO" id="GO:0006281">
    <property type="term" value="P:DNA repair"/>
    <property type="evidence" value="ECO:0007669"/>
    <property type="project" value="InterPro"/>
</dbReference>
<dbReference type="GO" id="GO:0003676">
    <property type="term" value="F:nucleic acid binding"/>
    <property type="evidence" value="ECO:0007669"/>
    <property type="project" value="InterPro"/>
</dbReference>
<dbReference type="InterPro" id="IPR041122">
    <property type="entry name" value="RecJ_OB"/>
</dbReference>
<dbReference type="Proteomes" id="UP000231426">
    <property type="component" value="Unassembled WGS sequence"/>
</dbReference>
<dbReference type="Pfam" id="PF17768">
    <property type="entry name" value="RecJ_OB"/>
    <property type="match status" value="1"/>
</dbReference>
<name>A0A2M6W6C8_9BACT</name>
<gene>
    <name evidence="9" type="primary">recJ</name>
    <name evidence="9" type="ORF">COU29_03340</name>
</gene>
<evidence type="ECO:0000256" key="1">
    <source>
        <dbReference type="ARBA" id="ARBA00005915"/>
    </source>
</evidence>
<dbReference type="Gene3D" id="3.90.1640.30">
    <property type="match status" value="1"/>
</dbReference>
<keyword evidence="5 9" id="KW-0269">Exonuclease</keyword>
<dbReference type="Gene3D" id="2.40.50.460">
    <property type="match status" value="1"/>
</dbReference>
<dbReference type="GO" id="GO:0006310">
    <property type="term" value="P:DNA recombination"/>
    <property type="evidence" value="ECO:0007669"/>
    <property type="project" value="InterPro"/>
</dbReference>
<dbReference type="Pfam" id="PF02272">
    <property type="entry name" value="DHHA1"/>
    <property type="match status" value="1"/>
</dbReference>
<organism evidence="9 10">
    <name type="scientific">Candidatus Magasanikbacteria bacterium CG10_big_fil_rev_8_21_14_0_10_36_32</name>
    <dbReference type="NCBI Taxonomy" id="1974646"/>
    <lineage>
        <taxon>Bacteria</taxon>
        <taxon>Candidatus Magasanikiibacteriota</taxon>
    </lineage>
</organism>
<proteinExistence type="inferred from homology"/>
<evidence type="ECO:0000259" key="6">
    <source>
        <dbReference type="Pfam" id="PF01368"/>
    </source>
</evidence>
<evidence type="ECO:0000256" key="4">
    <source>
        <dbReference type="ARBA" id="ARBA00022801"/>
    </source>
</evidence>
<dbReference type="InterPro" id="IPR003156">
    <property type="entry name" value="DHHA1_dom"/>
</dbReference>
<reference evidence="10" key="1">
    <citation type="submission" date="2017-09" db="EMBL/GenBank/DDBJ databases">
        <title>Depth-based differentiation of microbial function through sediment-hosted aquifers and enrichment of novel symbionts in the deep terrestrial subsurface.</title>
        <authorList>
            <person name="Probst A.J."/>
            <person name="Ladd B."/>
            <person name="Jarett J.K."/>
            <person name="Geller-Mcgrath D.E."/>
            <person name="Sieber C.M.K."/>
            <person name="Emerson J.B."/>
            <person name="Anantharaman K."/>
            <person name="Thomas B.C."/>
            <person name="Malmstrom R."/>
            <person name="Stieglmeier M."/>
            <person name="Klingl A."/>
            <person name="Woyke T."/>
            <person name="Ryan C.M."/>
            <person name="Banfield J.F."/>
        </authorList>
    </citation>
    <scope>NUCLEOTIDE SEQUENCE [LARGE SCALE GENOMIC DNA]</scope>
</reference>
<evidence type="ECO:0000313" key="10">
    <source>
        <dbReference type="Proteomes" id="UP000231426"/>
    </source>
</evidence>
<dbReference type="PANTHER" id="PTHR30255:SF2">
    <property type="entry name" value="SINGLE-STRANDED-DNA-SPECIFIC EXONUCLEASE RECJ"/>
    <property type="match status" value="1"/>
</dbReference>
<dbReference type="PANTHER" id="PTHR30255">
    <property type="entry name" value="SINGLE-STRANDED-DNA-SPECIFIC EXONUCLEASE RECJ"/>
    <property type="match status" value="1"/>
</dbReference>
<evidence type="ECO:0000256" key="2">
    <source>
        <dbReference type="ARBA" id="ARBA00019841"/>
    </source>
</evidence>
<sequence length="589" mass="65661">MKKWVVTLPPPEEFIGQYPELPPIICRLLWNRNIKTQEAIDEFLNPDYVQDIHDPFIFQDMEKATKMIFNAIKKNKNIVVHGDYDADGVCSAAILIQTLKKLGAKKVNVFLPHRETDGYGLNTNTVKLLREQKTDLIITCDCGVSNLNEIKEVKKLGMDIIVTDHHTVPIEIPPADAIIHPLSPKDNYPCKTLAGAAVAFKLAQGLLNKHQEENETLPDGQTHEAFEKWILDLVAVATIADMVPLLGESRTLARYGLTVLNKTKNLGLRQLLIAAGVADETGKPKRTYDSETVSFQLAPRLNAAGRMDHANSAFALLMAEDEKTATDLAVQLGKNNYDRQKLTEQLVSQAISQIKETKQENNAGLFVIGDNWSLGIIGLIAGKLKDLYYKPSFVMGLTDGEISGSARSIAEFNLIAAMKEMPEVFSKFGGHPQAGGFSLKSPDLLESFKEKMLEKISAVTAGMELAPQITIDAEVDLDKVDWKLYDILQRFEPFGQANEEPKYLASDLTVVNVNPVGQDRKHLQLMVKHNSQIIKKTIAFGFGDIGKHPSNWREILKPGDKIDMVFRISVNEWNGNRELQLTVIDLQKK</sequence>
<feature type="domain" description="DHHA1" evidence="7">
    <location>
        <begin position="368"/>
        <end position="457"/>
    </location>
</feature>
<evidence type="ECO:0000256" key="3">
    <source>
        <dbReference type="ARBA" id="ARBA00022722"/>
    </source>
</evidence>
<keyword evidence="4" id="KW-0378">Hydrolase</keyword>
<keyword evidence="3" id="KW-0540">Nuclease</keyword>
<dbReference type="Pfam" id="PF01368">
    <property type="entry name" value="DHH"/>
    <property type="match status" value="1"/>
</dbReference>
<dbReference type="GO" id="GO:0008409">
    <property type="term" value="F:5'-3' exonuclease activity"/>
    <property type="evidence" value="ECO:0007669"/>
    <property type="project" value="InterPro"/>
</dbReference>
<evidence type="ECO:0000256" key="5">
    <source>
        <dbReference type="ARBA" id="ARBA00022839"/>
    </source>
</evidence>
<evidence type="ECO:0000259" key="7">
    <source>
        <dbReference type="Pfam" id="PF02272"/>
    </source>
</evidence>
<protein>
    <recommendedName>
        <fullName evidence="2">Single-stranded-DNA-specific exonuclease RecJ</fullName>
    </recommendedName>
</protein>
<accession>A0A2M6W6C8</accession>
<feature type="domain" description="RecJ OB" evidence="8">
    <location>
        <begin position="471"/>
        <end position="585"/>
    </location>
</feature>
<dbReference type="AlphaFoldDB" id="A0A2M6W6C8"/>
<dbReference type="NCBIfam" id="TIGR00644">
    <property type="entry name" value="recJ"/>
    <property type="match status" value="1"/>
</dbReference>
<dbReference type="SUPFAM" id="SSF64182">
    <property type="entry name" value="DHH phosphoesterases"/>
    <property type="match status" value="1"/>
</dbReference>
<dbReference type="InterPro" id="IPR038763">
    <property type="entry name" value="DHH_sf"/>
</dbReference>
<evidence type="ECO:0000259" key="8">
    <source>
        <dbReference type="Pfam" id="PF17768"/>
    </source>
</evidence>
<dbReference type="InterPro" id="IPR004610">
    <property type="entry name" value="RecJ"/>
</dbReference>
<dbReference type="EMBL" id="PFBV01000004">
    <property type="protein sequence ID" value="PIT88275.1"/>
    <property type="molecule type" value="Genomic_DNA"/>
</dbReference>